<dbReference type="HOGENOM" id="CLU_2321221_0_0_1"/>
<name>A0A0C3AMW3_PILCF</name>
<organism evidence="2 3">
    <name type="scientific">Piloderma croceum (strain F 1598)</name>
    <dbReference type="NCBI Taxonomy" id="765440"/>
    <lineage>
        <taxon>Eukaryota</taxon>
        <taxon>Fungi</taxon>
        <taxon>Dikarya</taxon>
        <taxon>Basidiomycota</taxon>
        <taxon>Agaricomycotina</taxon>
        <taxon>Agaricomycetes</taxon>
        <taxon>Agaricomycetidae</taxon>
        <taxon>Atheliales</taxon>
        <taxon>Atheliaceae</taxon>
        <taxon>Piloderma</taxon>
    </lineage>
</organism>
<evidence type="ECO:0000256" key="1">
    <source>
        <dbReference type="SAM" id="MobiDB-lite"/>
    </source>
</evidence>
<protein>
    <submittedName>
        <fullName evidence="2">Uncharacterized protein</fullName>
    </submittedName>
</protein>
<reference evidence="2 3" key="1">
    <citation type="submission" date="2014-04" db="EMBL/GenBank/DDBJ databases">
        <authorList>
            <consortium name="DOE Joint Genome Institute"/>
            <person name="Kuo A."/>
            <person name="Tarkka M."/>
            <person name="Buscot F."/>
            <person name="Kohler A."/>
            <person name="Nagy L.G."/>
            <person name="Floudas D."/>
            <person name="Copeland A."/>
            <person name="Barry K.W."/>
            <person name="Cichocki N."/>
            <person name="Veneault-Fourrey C."/>
            <person name="LaButti K."/>
            <person name="Lindquist E.A."/>
            <person name="Lipzen A."/>
            <person name="Lundell T."/>
            <person name="Morin E."/>
            <person name="Murat C."/>
            <person name="Sun H."/>
            <person name="Tunlid A."/>
            <person name="Henrissat B."/>
            <person name="Grigoriev I.V."/>
            <person name="Hibbett D.S."/>
            <person name="Martin F."/>
            <person name="Nordberg H.P."/>
            <person name="Cantor M.N."/>
            <person name="Hua S.X."/>
        </authorList>
    </citation>
    <scope>NUCLEOTIDE SEQUENCE [LARGE SCALE GENOMIC DNA]</scope>
    <source>
        <strain evidence="2 3">F 1598</strain>
    </source>
</reference>
<evidence type="ECO:0000313" key="3">
    <source>
        <dbReference type="Proteomes" id="UP000054166"/>
    </source>
</evidence>
<dbReference type="AlphaFoldDB" id="A0A0C3AMW3"/>
<sequence length="99" mass="11443">MIVHLLCSMIPFGIYVLIDALEVFMVQQRAPSSLYVNHWAIEMSIPKAEIRGWCVIYACDRSYYSPLGENSRSRYDRRNHVRVQNMQTIPLTSRQPGPG</sequence>
<keyword evidence="3" id="KW-1185">Reference proteome</keyword>
<gene>
    <name evidence="2" type="ORF">PILCRDRAFT_682697</name>
</gene>
<proteinExistence type="predicted"/>
<dbReference type="Proteomes" id="UP000054166">
    <property type="component" value="Unassembled WGS sequence"/>
</dbReference>
<accession>A0A0C3AMW3</accession>
<dbReference type="InParanoid" id="A0A0C3AMW3"/>
<dbReference type="EMBL" id="KN833049">
    <property type="protein sequence ID" value="KIM75228.1"/>
    <property type="molecule type" value="Genomic_DNA"/>
</dbReference>
<feature type="compositionally biased region" description="Polar residues" evidence="1">
    <location>
        <begin position="82"/>
        <end position="99"/>
    </location>
</feature>
<evidence type="ECO:0000313" key="2">
    <source>
        <dbReference type="EMBL" id="KIM75228.1"/>
    </source>
</evidence>
<feature type="region of interest" description="Disordered" evidence="1">
    <location>
        <begin position="67"/>
        <end position="99"/>
    </location>
</feature>
<reference evidence="3" key="2">
    <citation type="submission" date="2015-01" db="EMBL/GenBank/DDBJ databases">
        <title>Evolutionary Origins and Diversification of the Mycorrhizal Mutualists.</title>
        <authorList>
            <consortium name="DOE Joint Genome Institute"/>
            <consortium name="Mycorrhizal Genomics Consortium"/>
            <person name="Kohler A."/>
            <person name="Kuo A."/>
            <person name="Nagy L.G."/>
            <person name="Floudas D."/>
            <person name="Copeland A."/>
            <person name="Barry K.W."/>
            <person name="Cichocki N."/>
            <person name="Veneault-Fourrey C."/>
            <person name="LaButti K."/>
            <person name="Lindquist E.A."/>
            <person name="Lipzen A."/>
            <person name="Lundell T."/>
            <person name="Morin E."/>
            <person name="Murat C."/>
            <person name="Riley R."/>
            <person name="Ohm R."/>
            <person name="Sun H."/>
            <person name="Tunlid A."/>
            <person name="Henrissat B."/>
            <person name="Grigoriev I.V."/>
            <person name="Hibbett D.S."/>
            <person name="Martin F."/>
        </authorList>
    </citation>
    <scope>NUCLEOTIDE SEQUENCE [LARGE SCALE GENOMIC DNA]</scope>
    <source>
        <strain evidence="3">F 1598</strain>
    </source>
</reference>